<gene>
    <name evidence="2" type="ORF">FG384_14635</name>
</gene>
<dbReference type="Proteomes" id="UP000316626">
    <property type="component" value="Unassembled WGS sequence"/>
</dbReference>
<keyword evidence="1" id="KW-1133">Transmembrane helix</keyword>
<proteinExistence type="predicted"/>
<reference evidence="2 3" key="1">
    <citation type="submission" date="2019-06" db="EMBL/GenBank/DDBJ databases">
        <title>Psychrobacillus vulpis sp. nov., a new species isolated from feces of a red fox that inhabits in The Tablas de Daimiel Natural Park, Albacete, Spain.</title>
        <authorList>
            <person name="Rodriguez M."/>
            <person name="Reina J.C."/>
            <person name="Bejar V."/>
            <person name="Llamas I."/>
        </authorList>
    </citation>
    <scope>NUCLEOTIDE SEQUENCE [LARGE SCALE GENOMIC DNA]</scope>
    <source>
        <strain evidence="2 3">Z8</strain>
    </source>
</reference>
<dbReference type="OrthoDB" id="2897504at2"/>
<accession>A0A544TNM1</accession>
<dbReference type="AlphaFoldDB" id="A0A544TNM1"/>
<sequence length="66" mass="7766">MKNNTKWALFVSLFVLIGFPIIFLFISLFTEQWKYLIYSVPCSFTAGFTGLIVTIQQIKKERRMLN</sequence>
<evidence type="ECO:0000313" key="2">
    <source>
        <dbReference type="EMBL" id="TQR19056.1"/>
    </source>
</evidence>
<feature type="transmembrane region" description="Helical" evidence="1">
    <location>
        <begin position="35"/>
        <end position="55"/>
    </location>
</feature>
<dbReference type="EMBL" id="VDGI01000017">
    <property type="protein sequence ID" value="TQR19056.1"/>
    <property type="molecule type" value="Genomic_DNA"/>
</dbReference>
<dbReference type="RefSeq" id="WP_142643352.1">
    <property type="nucleotide sequence ID" value="NZ_VDGI01000017.1"/>
</dbReference>
<name>A0A544TNM1_9BACI</name>
<protein>
    <submittedName>
        <fullName evidence="2">Uncharacterized protein</fullName>
    </submittedName>
</protein>
<evidence type="ECO:0000313" key="3">
    <source>
        <dbReference type="Proteomes" id="UP000316626"/>
    </source>
</evidence>
<feature type="transmembrane region" description="Helical" evidence="1">
    <location>
        <begin position="7"/>
        <end position="29"/>
    </location>
</feature>
<organism evidence="2 3">
    <name type="scientific">Psychrobacillus vulpis</name>
    <dbReference type="NCBI Taxonomy" id="2325572"/>
    <lineage>
        <taxon>Bacteria</taxon>
        <taxon>Bacillati</taxon>
        <taxon>Bacillota</taxon>
        <taxon>Bacilli</taxon>
        <taxon>Bacillales</taxon>
        <taxon>Bacillaceae</taxon>
        <taxon>Psychrobacillus</taxon>
    </lineage>
</organism>
<keyword evidence="1" id="KW-0812">Transmembrane</keyword>
<keyword evidence="1" id="KW-0472">Membrane</keyword>
<comment type="caution">
    <text evidence="2">The sequence shown here is derived from an EMBL/GenBank/DDBJ whole genome shotgun (WGS) entry which is preliminary data.</text>
</comment>
<evidence type="ECO:0000256" key="1">
    <source>
        <dbReference type="SAM" id="Phobius"/>
    </source>
</evidence>
<keyword evidence="3" id="KW-1185">Reference proteome</keyword>